<sequence>MRSNKPYVPLDPALIEQARQIDLLTYLRDCEPSNLVKVKGTTNVYCTAEHDSLKISNGKWYWWSRGFGGVSALDYLMKVRGFGFVESIEILTGREFSYVPPPPVSKEQKEKVLLLPDRYSNNEQVIHYLFGRGIDLQIIQECIDEGILFESAGRYHNAVFVGKDEKGVPRYAAYRGLGGNFRLDASGSDKRYSFRLLADKPASSVHLFEAAIDLLSYATYLKCEGKDYKGENLLSLSGVYQPKKELKDSTIPIALSTFLKANPQIKTLYLHLDNDNTGRRCTAALKVLLQKDYEIVDAPPPVGKDVNDFLLSYLGIGQQKTHRERGDAR</sequence>
<dbReference type="Gene3D" id="3.40.1360.10">
    <property type="match status" value="1"/>
</dbReference>
<proteinExistence type="predicted"/>
<gene>
    <name evidence="2" type="ORF">DWY88_08400</name>
</gene>
<protein>
    <submittedName>
        <fullName evidence="2">DUF3991 domain-containing protein</fullName>
    </submittedName>
</protein>
<dbReference type="Pfam" id="PF13154">
    <property type="entry name" value="DUF3991"/>
    <property type="match status" value="1"/>
</dbReference>
<dbReference type="RefSeq" id="WP_118013602.1">
    <property type="nucleotide sequence ID" value="NZ_QRTJ01000014.1"/>
</dbReference>
<evidence type="ECO:0000259" key="1">
    <source>
        <dbReference type="Pfam" id="PF13154"/>
    </source>
</evidence>
<name>A0A412C388_MEDGN</name>
<reference evidence="2 3" key="1">
    <citation type="submission" date="2018-08" db="EMBL/GenBank/DDBJ databases">
        <title>A genome reference for cultivated species of the human gut microbiota.</title>
        <authorList>
            <person name="Zou Y."/>
            <person name="Xue W."/>
            <person name="Luo G."/>
        </authorList>
    </citation>
    <scope>NUCLEOTIDE SEQUENCE [LARGE SCALE GENOMIC DNA]</scope>
    <source>
        <strain evidence="2 3">AF27-4BH</strain>
    </source>
</reference>
<comment type="caution">
    <text evidence="2">The sequence shown here is derived from an EMBL/GenBank/DDBJ whole genome shotgun (WGS) entry which is preliminary data.</text>
</comment>
<feature type="domain" description="DUF3991" evidence="1">
    <location>
        <begin position="127"/>
        <end position="196"/>
    </location>
</feature>
<dbReference type="SUPFAM" id="SSF57783">
    <property type="entry name" value="Zinc beta-ribbon"/>
    <property type="match status" value="1"/>
</dbReference>
<dbReference type="EMBL" id="QRTJ01000014">
    <property type="protein sequence ID" value="RGQ67607.1"/>
    <property type="molecule type" value="Genomic_DNA"/>
</dbReference>
<evidence type="ECO:0000313" key="3">
    <source>
        <dbReference type="Proteomes" id="UP000286137"/>
    </source>
</evidence>
<evidence type="ECO:0000313" key="2">
    <source>
        <dbReference type="EMBL" id="RGQ67607.1"/>
    </source>
</evidence>
<accession>A0A412C388</accession>
<dbReference type="AlphaFoldDB" id="A0A412C388"/>
<dbReference type="Proteomes" id="UP000286137">
    <property type="component" value="Unassembled WGS sequence"/>
</dbReference>
<dbReference type="InterPro" id="IPR025054">
    <property type="entry name" value="DUF3991"/>
</dbReference>
<dbReference type="Pfam" id="PF13155">
    <property type="entry name" value="Toprim_2"/>
    <property type="match status" value="1"/>
</dbReference>
<organism evidence="2 3">
    <name type="scientific">Mediterraneibacter gnavus</name>
    <name type="common">Ruminococcus gnavus</name>
    <dbReference type="NCBI Taxonomy" id="33038"/>
    <lineage>
        <taxon>Bacteria</taxon>
        <taxon>Bacillati</taxon>
        <taxon>Bacillota</taxon>
        <taxon>Clostridia</taxon>
        <taxon>Lachnospirales</taxon>
        <taxon>Lachnospiraceae</taxon>
        <taxon>Mediterraneibacter</taxon>
    </lineage>
</organism>